<dbReference type="CDD" id="cd00761">
    <property type="entry name" value="Glyco_tranf_GTA_type"/>
    <property type="match status" value="1"/>
</dbReference>
<dbReference type="Proteomes" id="UP000432089">
    <property type="component" value="Unassembled WGS sequence"/>
</dbReference>
<dbReference type="RefSeq" id="WP_150971099.1">
    <property type="nucleotide sequence ID" value="NZ_VZDO01000012.1"/>
</dbReference>
<name>A0A7V7TZ66_9HYPH</name>
<reference evidence="1 2" key="1">
    <citation type="submission" date="2019-09" db="EMBL/GenBank/DDBJ databases">
        <title>YIM 132180 draft genome.</title>
        <authorList>
            <person name="Zhang K."/>
        </authorList>
    </citation>
    <scope>NUCLEOTIDE SEQUENCE [LARGE SCALE GENOMIC DNA]</scope>
    <source>
        <strain evidence="1 2">YIM 132180</strain>
    </source>
</reference>
<sequence>MAILTFVIPVRHPENAANWQALKGRLAEALRSISAQTDADWEGVVVANRGSDLPPMPQRFRVEAVDFPPNPLHEMTEDARERVYEAFRLDKGRRVLAGMLSMRSSQYFMICDDDDFVSNRLAGFVREHAGQPGWTLAQGYVWSEGSRFVYIADNFAKLCGTSHIVRADLYGLPASMAEASEDYMKRRLGSHVSIDDDLRAAGAPLDNLPFQGAVYRIGHAGAHSKSTGLLRSYVLQKGFLKHPRRLVRNLSRFRRIDDRIGREFFGR</sequence>
<gene>
    <name evidence="1" type="ORF">F6X38_15390</name>
</gene>
<proteinExistence type="predicted"/>
<dbReference type="SUPFAM" id="SSF53448">
    <property type="entry name" value="Nucleotide-diphospho-sugar transferases"/>
    <property type="match status" value="1"/>
</dbReference>
<accession>A0A7V7TZ66</accession>
<organism evidence="1 2">
    <name type="scientific">Plantimonas leprariae</name>
    <dbReference type="NCBI Taxonomy" id="2615207"/>
    <lineage>
        <taxon>Bacteria</taxon>
        <taxon>Pseudomonadati</taxon>
        <taxon>Pseudomonadota</taxon>
        <taxon>Alphaproteobacteria</taxon>
        <taxon>Hyphomicrobiales</taxon>
        <taxon>Aurantimonadaceae</taxon>
        <taxon>Plantimonas</taxon>
    </lineage>
</organism>
<dbReference type="EMBL" id="VZDO01000012">
    <property type="protein sequence ID" value="KAB0678860.1"/>
    <property type="molecule type" value="Genomic_DNA"/>
</dbReference>
<protein>
    <submittedName>
        <fullName evidence="1">Glycosyltransferase family 2 protein</fullName>
    </submittedName>
</protein>
<keyword evidence="1" id="KW-0808">Transferase</keyword>
<evidence type="ECO:0000313" key="1">
    <source>
        <dbReference type="EMBL" id="KAB0678860.1"/>
    </source>
</evidence>
<evidence type="ECO:0000313" key="2">
    <source>
        <dbReference type="Proteomes" id="UP000432089"/>
    </source>
</evidence>
<comment type="caution">
    <text evidence="1">The sequence shown here is derived from an EMBL/GenBank/DDBJ whole genome shotgun (WGS) entry which is preliminary data.</text>
</comment>
<dbReference type="AlphaFoldDB" id="A0A7V7TZ66"/>
<dbReference type="GO" id="GO:0016740">
    <property type="term" value="F:transferase activity"/>
    <property type="evidence" value="ECO:0007669"/>
    <property type="project" value="UniProtKB-KW"/>
</dbReference>
<keyword evidence="2" id="KW-1185">Reference proteome</keyword>
<dbReference type="InterPro" id="IPR029044">
    <property type="entry name" value="Nucleotide-diphossugar_trans"/>
</dbReference>